<comment type="similarity">
    <text evidence="2 7">Belongs to the 2-oxoacid dehydrogenase family.</text>
</comment>
<evidence type="ECO:0000256" key="5">
    <source>
        <dbReference type="ARBA" id="ARBA00022823"/>
    </source>
</evidence>
<dbReference type="Gene3D" id="2.40.50.100">
    <property type="match status" value="1"/>
</dbReference>
<dbReference type="InterPro" id="IPR003016">
    <property type="entry name" value="2-oxoA_DH_lipoyl-BS"/>
</dbReference>
<feature type="region of interest" description="Disordered" evidence="8">
    <location>
        <begin position="82"/>
        <end position="127"/>
    </location>
</feature>
<comment type="subunit">
    <text evidence="3">Forms a 24-polypeptide structural core with octahedral symmetry.</text>
</comment>
<accession>A0A1E5D403</accession>
<dbReference type="InterPro" id="IPR011053">
    <property type="entry name" value="Single_hybrid_motif"/>
</dbReference>
<name>A0A1E5D403_9VIBR</name>
<feature type="domain" description="Lipoyl-binding" evidence="9">
    <location>
        <begin position="1"/>
        <end position="76"/>
    </location>
</feature>
<proteinExistence type="inferred from homology"/>
<organism evidence="11 12">
    <name type="scientific">Vibrio genomosp. F6 str. FF-238</name>
    <dbReference type="NCBI Taxonomy" id="1191298"/>
    <lineage>
        <taxon>Bacteria</taxon>
        <taxon>Pseudomonadati</taxon>
        <taxon>Pseudomonadota</taxon>
        <taxon>Gammaproteobacteria</taxon>
        <taxon>Vibrionales</taxon>
        <taxon>Vibrionaceae</taxon>
        <taxon>Vibrio</taxon>
    </lineage>
</organism>
<evidence type="ECO:0000256" key="2">
    <source>
        <dbReference type="ARBA" id="ARBA00007317"/>
    </source>
</evidence>
<reference evidence="11 12" key="1">
    <citation type="journal article" date="2012" name="Science">
        <title>Ecological populations of bacteria act as socially cohesive units of antibiotic production and resistance.</title>
        <authorList>
            <person name="Cordero O.X."/>
            <person name="Wildschutte H."/>
            <person name="Kirkup B."/>
            <person name="Proehl S."/>
            <person name="Ngo L."/>
            <person name="Hussain F."/>
            <person name="Le Roux F."/>
            <person name="Mincer T."/>
            <person name="Polz M.F."/>
        </authorList>
    </citation>
    <scope>NUCLEOTIDE SEQUENCE [LARGE SCALE GENOMIC DNA]</scope>
    <source>
        <strain evidence="11 12">FF-238</strain>
    </source>
</reference>
<dbReference type="SUPFAM" id="SSF47005">
    <property type="entry name" value="Peripheral subunit-binding domain of 2-oxo acid dehydrogenase complex"/>
    <property type="match status" value="1"/>
</dbReference>
<dbReference type="CDD" id="cd06849">
    <property type="entry name" value="lipoyl_domain"/>
    <property type="match status" value="1"/>
</dbReference>
<comment type="caution">
    <text evidence="11">The sequence shown here is derived from an EMBL/GenBank/DDBJ whole genome shotgun (WGS) entry which is preliminary data.</text>
</comment>
<dbReference type="PROSITE" id="PS50968">
    <property type="entry name" value="BIOTINYL_LIPOYL"/>
    <property type="match status" value="1"/>
</dbReference>
<dbReference type="AlphaFoldDB" id="A0A1E5D403"/>
<dbReference type="PANTHER" id="PTHR43178">
    <property type="entry name" value="DIHYDROLIPOAMIDE ACETYLTRANSFERASE COMPONENT OF PYRUVATE DEHYDROGENASE COMPLEX"/>
    <property type="match status" value="1"/>
</dbReference>
<dbReference type="Pfam" id="PF02817">
    <property type="entry name" value="E3_binding"/>
    <property type="match status" value="1"/>
</dbReference>
<gene>
    <name evidence="11" type="ORF">A130_03360</name>
</gene>
<dbReference type="GO" id="GO:0016407">
    <property type="term" value="F:acetyltransferase activity"/>
    <property type="evidence" value="ECO:0007669"/>
    <property type="project" value="TreeGrafter"/>
</dbReference>
<dbReference type="InterPro" id="IPR004167">
    <property type="entry name" value="PSBD"/>
</dbReference>
<feature type="compositionally biased region" description="Polar residues" evidence="8">
    <location>
        <begin position="83"/>
        <end position="95"/>
    </location>
</feature>
<dbReference type="InterPro" id="IPR000089">
    <property type="entry name" value="Biotin_lipoyl"/>
</dbReference>
<evidence type="ECO:0000313" key="12">
    <source>
        <dbReference type="Proteomes" id="UP000094165"/>
    </source>
</evidence>
<dbReference type="PROSITE" id="PS51826">
    <property type="entry name" value="PSBD"/>
    <property type="match status" value="1"/>
</dbReference>
<protein>
    <recommendedName>
        <fullName evidence="7">Dihydrolipoamide acetyltransferase component of pyruvate dehydrogenase complex</fullName>
        <ecNumber evidence="7">2.3.1.-</ecNumber>
    </recommendedName>
</protein>
<dbReference type="InterPro" id="IPR050743">
    <property type="entry name" value="2-oxoacid_DH_E2_comp"/>
</dbReference>
<evidence type="ECO:0000313" key="11">
    <source>
        <dbReference type="EMBL" id="OEE78295.1"/>
    </source>
</evidence>
<dbReference type="Gene3D" id="3.30.559.10">
    <property type="entry name" value="Chloramphenicol acetyltransferase-like domain"/>
    <property type="match status" value="1"/>
</dbReference>
<evidence type="ECO:0000259" key="10">
    <source>
        <dbReference type="PROSITE" id="PS51826"/>
    </source>
</evidence>
<dbReference type="Pfam" id="PF00198">
    <property type="entry name" value="2-oxoacid_dh"/>
    <property type="match status" value="1"/>
</dbReference>
<dbReference type="InterPro" id="IPR023213">
    <property type="entry name" value="CAT-like_dom_sf"/>
</dbReference>
<keyword evidence="12" id="KW-1185">Reference proteome</keyword>
<dbReference type="PANTHER" id="PTHR43178:SF12">
    <property type="entry name" value="DIHYDROLIPOAMIDE ACETYLTRANSFERASE COMPONENT OF PYRUVATE DEHYDROGENASE COMPLEX"/>
    <property type="match status" value="1"/>
</dbReference>
<evidence type="ECO:0000256" key="4">
    <source>
        <dbReference type="ARBA" id="ARBA00022679"/>
    </source>
</evidence>
<feature type="domain" description="Peripheral subunit-binding (PSBD)" evidence="10">
    <location>
        <begin position="160"/>
        <end position="197"/>
    </location>
</feature>
<keyword evidence="6 7" id="KW-0012">Acyltransferase</keyword>
<dbReference type="SUPFAM" id="SSF51230">
    <property type="entry name" value="Single hybrid motif"/>
    <property type="match status" value="1"/>
</dbReference>
<dbReference type="InterPro" id="IPR036625">
    <property type="entry name" value="E3-bd_dom_sf"/>
</dbReference>
<evidence type="ECO:0000256" key="8">
    <source>
        <dbReference type="SAM" id="MobiDB-lite"/>
    </source>
</evidence>
<dbReference type="SUPFAM" id="SSF52777">
    <property type="entry name" value="CoA-dependent acyltransferases"/>
    <property type="match status" value="1"/>
</dbReference>
<keyword evidence="5 7" id="KW-0450">Lipoyl</keyword>
<evidence type="ECO:0000256" key="3">
    <source>
        <dbReference type="ARBA" id="ARBA00011484"/>
    </source>
</evidence>
<dbReference type="Proteomes" id="UP000094165">
    <property type="component" value="Unassembled WGS sequence"/>
</dbReference>
<evidence type="ECO:0000256" key="7">
    <source>
        <dbReference type="RuleBase" id="RU003423"/>
    </source>
</evidence>
<dbReference type="Gene3D" id="4.10.320.10">
    <property type="entry name" value="E3-binding domain"/>
    <property type="match status" value="1"/>
</dbReference>
<dbReference type="GO" id="GO:0031405">
    <property type="term" value="F:lipoic acid binding"/>
    <property type="evidence" value="ECO:0007669"/>
    <property type="project" value="TreeGrafter"/>
</dbReference>
<dbReference type="PROSITE" id="PS00189">
    <property type="entry name" value="LIPOYL"/>
    <property type="match status" value="1"/>
</dbReference>
<sequence length="414" mass="44918">MKSFMLPDLGEGLAESEIVQWHINIGDHVKVDQIVVTIETAKAIVEVPSPYSGKIVRRYGEEGDVINIGSLLLEIEEEGELTKVNSEPSLSESTLSGSEQSGSKRSSSKQSNSAQNDSTISKKQDAATVVGNVSQQNHHVNIDDFWIGGDPNTSTDNLITAMPSARLLAQQLGVDLHEIVGSGADGLITDDDIYQQCDKQLPGTEVLKGSRRAMANAMTHSHHNVAAVTITEEALLMNWAENEDISIRLIQAVLQACQQEPALNAWFDAETMTRCIHTTVNVGVAVDSSHGLYVPVLRHADEYSAKGIRLWLDKTVDGIRERKIGREQLQHATITLSNFGAIAGIYATPVVSPPQVAIVGAGRIIRKVIVENDKAVEVKAMPLSMTFDHRACTGGEAARFIKALVTHLQHAKVQ</sequence>
<dbReference type="EMBL" id="AJYW02000051">
    <property type="protein sequence ID" value="OEE78295.1"/>
    <property type="molecule type" value="Genomic_DNA"/>
</dbReference>
<dbReference type="EC" id="2.3.1.-" evidence="7"/>
<dbReference type="GO" id="GO:0005737">
    <property type="term" value="C:cytoplasm"/>
    <property type="evidence" value="ECO:0007669"/>
    <property type="project" value="TreeGrafter"/>
</dbReference>
<evidence type="ECO:0000256" key="1">
    <source>
        <dbReference type="ARBA" id="ARBA00001938"/>
    </source>
</evidence>
<keyword evidence="4 7" id="KW-0808">Transferase</keyword>
<dbReference type="Pfam" id="PF00364">
    <property type="entry name" value="Biotin_lipoyl"/>
    <property type="match status" value="1"/>
</dbReference>
<dbReference type="RefSeq" id="WP_017054766.1">
    <property type="nucleotide sequence ID" value="NZ_AJYW02000051.1"/>
</dbReference>
<dbReference type="InterPro" id="IPR001078">
    <property type="entry name" value="2-oxoacid_DH_actylTfrase"/>
</dbReference>
<evidence type="ECO:0000259" key="9">
    <source>
        <dbReference type="PROSITE" id="PS50968"/>
    </source>
</evidence>
<feature type="compositionally biased region" description="Low complexity" evidence="8">
    <location>
        <begin position="96"/>
        <end position="118"/>
    </location>
</feature>
<comment type="cofactor">
    <cofactor evidence="1 7">
        <name>(R)-lipoate</name>
        <dbReference type="ChEBI" id="CHEBI:83088"/>
    </cofactor>
</comment>
<evidence type="ECO:0000256" key="6">
    <source>
        <dbReference type="ARBA" id="ARBA00023315"/>
    </source>
</evidence>